<proteinExistence type="inferred from homology"/>
<evidence type="ECO:0000256" key="2">
    <source>
        <dbReference type="ARBA" id="ARBA00022729"/>
    </source>
</evidence>
<dbReference type="SUPFAM" id="SSF52266">
    <property type="entry name" value="SGNH hydrolase"/>
    <property type="match status" value="1"/>
</dbReference>
<dbReference type="InterPro" id="IPR001087">
    <property type="entry name" value="GDSL"/>
</dbReference>
<dbReference type="AlphaFoldDB" id="A0ABD3UM69"/>
<feature type="chain" id="PRO_5044812838" description="Alpha-L-fucosidase" evidence="5">
    <location>
        <begin position="33"/>
        <end position="366"/>
    </location>
</feature>
<comment type="caution">
    <text evidence="6">The sequence shown here is derived from an EMBL/GenBank/DDBJ whole genome shotgun (WGS) entry which is preliminary data.</text>
</comment>
<keyword evidence="7" id="KW-1185">Reference proteome</keyword>
<dbReference type="Gene3D" id="3.40.50.1110">
    <property type="entry name" value="SGNH hydrolase"/>
    <property type="match status" value="1"/>
</dbReference>
<dbReference type="EMBL" id="JBJXBP010000001">
    <property type="protein sequence ID" value="KAL3849638.1"/>
    <property type="molecule type" value="Genomic_DNA"/>
</dbReference>
<organism evidence="6 7">
    <name type="scientific">Penstemon smallii</name>
    <dbReference type="NCBI Taxonomy" id="265156"/>
    <lineage>
        <taxon>Eukaryota</taxon>
        <taxon>Viridiplantae</taxon>
        <taxon>Streptophyta</taxon>
        <taxon>Embryophyta</taxon>
        <taxon>Tracheophyta</taxon>
        <taxon>Spermatophyta</taxon>
        <taxon>Magnoliopsida</taxon>
        <taxon>eudicotyledons</taxon>
        <taxon>Gunneridae</taxon>
        <taxon>Pentapetalae</taxon>
        <taxon>asterids</taxon>
        <taxon>lamiids</taxon>
        <taxon>Lamiales</taxon>
        <taxon>Plantaginaceae</taxon>
        <taxon>Cheloneae</taxon>
        <taxon>Penstemon</taxon>
    </lineage>
</organism>
<dbReference type="GO" id="GO:0016787">
    <property type="term" value="F:hydrolase activity"/>
    <property type="evidence" value="ECO:0007669"/>
    <property type="project" value="UniProtKB-KW"/>
</dbReference>
<evidence type="ECO:0000256" key="4">
    <source>
        <dbReference type="ARBA" id="ARBA00023180"/>
    </source>
</evidence>
<keyword evidence="3" id="KW-0378">Hydrolase</keyword>
<accession>A0ABD3UM69</accession>
<protein>
    <recommendedName>
        <fullName evidence="8">Alpha-L-fucosidase</fullName>
    </recommendedName>
</protein>
<reference evidence="6 7" key="1">
    <citation type="submission" date="2024-12" db="EMBL/GenBank/DDBJ databases">
        <title>The unique morphological basis and parallel evolutionary history of personate flowers in Penstemon.</title>
        <authorList>
            <person name="Depatie T.H."/>
            <person name="Wessinger C.A."/>
        </authorList>
    </citation>
    <scope>NUCLEOTIDE SEQUENCE [LARGE SCALE GENOMIC DNA]</scope>
    <source>
        <strain evidence="6">WTNN_2</strain>
        <tissue evidence="6">Leaf</tissue>
    </source>
</reference>
<evidence type="ECO:0000256" key="5">
    <source>
        <dbReference type="SAM" id="SignalP"/>
    </source>
</evidence>
<dbReference type="PANTHER" id="PTHR22835:SF158">
    <property type="entry name" value="GDSL ESTERASE_LIPASE LIP-4-LIKE ISOFORM X1"/>
    <property type="match status" value="1"/>
</dbReference>
<keyword evidence="4" id="KW-0325">Glycoprotein</keyword>
<dbReference type="Pfam" id="PF00657">
    <property type="entry name" value="Lipase_GDSL"/>
    <property type="match status" value="1"/>
</dbReference>
<dbReference type="CDD" id="cd01837">
    <property type="entry name" value="SGNH_plant_lipase_like"/>
    <property type="match status" value="1"/>
</dbReference>
<comment type="similarity">
    <text evidence="1">Belongs to the 'GDSL' lipolytic enzyme family.</text>
</comment>
<evidence type="ECO:0000313" key="6">
    <source>
        <dbReference type="EMBL" id="KAL3849638.1"/>
    </source>
</evidence>
<keyword evidence="2 5" id="KW-0732">Signal</keyword>
<feature type="signal peptide" evidence="5">
    <location>
        <begin position="1"/>
        <end position="32"/>
    </location>
</feature>
<evidence type="ECO:0000256" key="3">
    <source>
        <dbReference type="ARBA" id="ARBA00022801"/>
    </source>
</evidence>
<dbReference type="InterPro" id="IPR035669">
    <property type="entry name" value="SGNH_plant_lipase-like"/>
</dbReference>
<gene>
    <name evidence="6" type="ORF">ACJIZ3_011520</name>
</gene>
<evidence type="ECO:0000313" key="7">
    <source>
        <dbReference type="Proteomes" id="UP001634393"/>
    </source>
</evidence>
<evidence type="ECO:0008006" key="8">
    <source>
        <dbReference type="Google" id="ProtNLM"/>
    </source>
</evidence>
<dbReference type="Proteomes" id="UP001634393">
    <property type="component" value="Unassembled WGS sequence"/>
</dbReference>
<sequence length="366" mass="40990">MRAKIMSYNPKGLHLLLLVFSSLVFCVPFVASQCNVRHPLIFNFGDSNSDTGGFSAALGFIYGYPDGRAFFHQPTGRLSDGRLVIDFLCENLNTSYLTPYLDSFQPNFTNGVNFAIIGSATLPKYVPFNLDVQVLQFNRFYNRSIQFKSKGQVDFENALYTIDIGQNDLSGAFNDLSYAEVVDKIPSFISEIKDAMWAINLVGGKNFWVHNTGPLGCLPQKLATRKSNATDFDQFGCIKSLNEAAKLFNTKLNGLCQELRSQMKNFTIVYVDMYSIKYELIANSSFYGFKKPLMACCGYGGDPYNYNSNITCRNKGFSLCEQGSKYISWDGVHYTEAANAIVASKIISTNYATPPLKFNYFCNKQS</sequence>
<name>A0ABD3UM69_9LAMI</name>
<dbReference type="PANTHER" id="PTHR22835">
    <property type="entry name" value="ZINC FINGER FYVE DOMAIN CONTAINING PROTEIN"/>
    <property type="match status" value="1"/>
</dbReference>
<dbReference type="InterPro" id="IPR036514">
    <property type="entry name" value="SGNH_hydro_sf"/>
</dbReference>
<evidence type="ECO:0000256" key="1">
    <source>
        <dbReference type="ARBA" id="ARBA00008668"/>
    </source>
</evidence>